<dbReference type="OrthoDB" id="3238883at2"/>
<dbReference type="STRING" id="1688.BCUN_1840"/>
<dbReference type="AlphaFoldDB" id="A0A087AT35"/>
<dbReference type="EMBL" id="JGYV01000014">
    <property type="protein sequence ID" value="KFI61935.1"/>
    <property type="molecule type" value="Genomic_DNA"/>
</dbReference>
<reference evidence="1 2" key="1">
    <citation type="submission" date="2014-03" db="EMBL/GenBank/DDBJ databases">
        <title>Genomics of Bifidobacteria.</title>
        <authorList>
            <person name="Ventura M."/>
            <person name="Milani C."/>
            <person name="Lugli G.A."/>
        </authorList>
    </citation>
    <scope>NUCLEOTIDE SEQUENCE [LARGE SCALE GENOMIC DNA]</scope>
    <source>
        <strain evidence="1 2">LMG 10738</strain>
    </source>
</reference>
<organism evidence="1 2">
    <name type="scientific">Bifidobacterium cuniculi</name>
    <dbReference type="NCBI Taxonomy" id="1688"/>
    <lineage>
        <taxon>Bacteria</taxon>
        <taxon>Bacillati</taxon>
        <taxon>Actinomycetota</taxon>
        <taxon>Actinomycetes</taxon>
        <taxon>Bifidobacteriales</taxon>
        <taxon>Bifidobacteriaceae</taxon>
        <taxon>Bifidobacterium</taxon>
    </lineage>
</organism>
<evidence type="ECO:0000313" key="1">
    <source>
        <dbReference type="EMBL" id="KFI61935.1"/>
    </source>
</evidence>
<proteinExistence type="predicted"/>
<name>A0A087AT35_9BIFI</name>
<protein>
    <submittedName>
        <fullName evidence="1">Peptidoglycan-binding domain 1 protein</fullName>
    </submittedName>
</protein>
<comment type="caution">
    <text evidence="1">The sequence shown here is derived from an EMBL/GenBank/DDBJ whole genome shotgun (WGS) entry which is preliminary data.</text>
</comment>
<keyword evidence="2" id="KW-1185">Reference proteome</keyword>
<dbReference type="eggNOG" id="COG3023">
    <property type="taxonomic scope" value="Bacteria"/>
</dbReference>
<gene>
    <name evidence="1" type="ORF">BCUN_1840</name>
</gene>
<dbReference type="RefSeq" id="WP_033516463.1">
    <property type="nucleotide sequence ID" value="NZ_JGYV01000014.1"/>
</dbReference>
<dbReference type="Proteomes" id="UP000029067">
    <property type="component" value="Unassembled WGS sequence"/>
</dbReference>
<accession>A0A087AT35</accession>
<evidence type="ECO:0000313" key="2">
    <source>
        <dbReference type="Proteomes" id="UP000029067"/>
    </source>
</evidence>
<sequence>MHKRTRTATDDRPGVATSIVVLLVVLALAVGAAATLLAVRITTPRDLSSTAQGGTIATESGTYDDRRAVTVRVTQGDDATLRSPAEGTLTAYDCAVGATVESGTSMLAVDDTPVLSLHTNTPLYRALTSGVQGADVAALHAELRTLGYDAPDSDTFSWQSVEAFNALAEQVGSVKPTADNGWSVTPQMLMWLPARTVTVAGCPARTGMHVDAATDVVATAPLLTGATIIRTTDARSDQPAAGLRSLTVAGQTFDIAQDTVDMTDRAFLNAVAASSEYAAAMSDTQQSGTGAAQPAADGTVDVTYQWTLKEPLQVTFVPPAALYDVASGTGCLSVAGTPTPVDIVASQLGRTMVTSAQPIGSVDVPPATTKACR</sequence>